<dbReference type="GO" id="GO:0005737">
    <property type="term" value="C:cytoplasm"/>
    <property type="evidence" value="ECO:0007669"/>
    <property type="project" value="TreeGrafter"/>
</dbReference>
<dbReference type="Proteomes" id="UP000269721">
    <property type="component" value="Unassembled WGS sequence"/>
</dbReference>
<dbReference type="OrthoDB" id="79562at2759"/>
<dbReference type="GO" id="GO:0042277">
    <property type="term" value="F:peptide binding"/>
    <property type="evidence" value="ECO:0007669"/>
    <property type="project" value="TreeGrafter"/>
</dbReference>
<dbReference type="InterPro" id="IPR027268">
    <property type="entry name" value="Peptidase_M4/M1_CTD_sf"/>
</dbReference>
<keyword evidence="3" id="KW-0645">Protease</keyword>
<accession>A0A4V1IQ48</accession>
<dbReference type="Gene3D" id="2.60.40.1730">
    <property type="entry name" value="tricorn interacting facor f3 domain"/>
    <property type="match status" value="1"/>
</dbReference>
<evidence type="ECO:0000256" key="7">
    <source>
        <dbReference type="ARBA" id="ARBA00023049"/>
    </source>
</evidence>
<proteinExistence type="inferred from homology"/>
<dbReference type="PRINTS" id="PR00756">
    <property type="entry name" value="ALADIPTASE"/>
</dbReference>
<dbReference type="InterPro" id="IPR001930">
    <property type="entry name" value="Peptidase_M1"/>
</dbReference>
<dbReference type="PANTHER" id="PTHR11533">
    <property type="entry name" value="PROTEASE M1 ZINC METALLOPROTEASE"/>
    <property type="match status" value="1"/>
</dbReference>
<dbReference type="InterPro" id="IPR014782">
    <property type="entry name" value="Peptidase_M1_dom"/>
</dbReference>
<evidence type="ECO:0000256" key="6">
    <source>
        <dbReference type="ARBA" id="ARBA00022833"/>
    </source>
</evidence>
<dbReference type="Gene3D" id="1.10.390.10">
    <property type="entry name" value="Neutral Protease Domain 2"/>
    <property type="match status" value="1"/>
</dbReference>
<dbReference type="GO" id="GO:0005615">
    <property type="term" value="C:extracellular space"/>
    <property type="evidence" value="ECO:0007669"/>
    <property type="project" value="TreeGrafter"/>
</dbReference>
<dbReference type="Pfam" id="PF01433">
    <property type="entry name" value="Peptidase_M1"/>
    <property type="match status" value="1"/>
</dbReference>
<dbReference type="GO" id="GO:0043171">
    <property type="term" value="P:peptide catabolic process"/>
    <property type="evidence" value="ECO:0007669"/>
    <property type="project" value="TreeGrafter"/>
</dbReference>
<keyword evidence="7" id="KW-0482">Metalloprotease</keyword>
<dbReference type="AlphaFoldDB" id="A0A4V1IQ48"/>
<dbReference type="GO" id="GO:0070006">
    <property type="term" value="F:metalloaminopeptidase activity"/>
    <property type="evidence" value="ECO:0007669"/>
    <property type="project" value="TreeGrafter"/>
</dbReference>
<keyword evidence="4" id="KW-0479">Metal-binding</keyword>
<comment type="similarity">
    <text evidence="2">Belongs to the peptidase M1 family.</text>
</comment>
<dbReference type="GO" id="GO:0006508">
    <property type="term" value="P:proteolysis"/>
    <property type="evidence" value="ECO:0007669"/>
    <property type="project" value="UniProtKB-KW"/>
</dbReference>
<name>A0A4V1IQ48_9FUNG</name>
<evidence type="ECO:0000256" key="1">
    <source>
        <dbReference type="ARBA" id="ARBA00001947"/>
    </source>
</evidence>
<evidence type="ECO:0000256" key="3">
    <source>
        <dbReference type="ARBA" id="ARBA00022670"/>
    </source>
</evidence>
<evidence type="ECO:0000256" key="4">
    <source>
        <dbReference type="ARBA" id="ARBA00022723"/>
    </source>
</evidence>
<dbReference type="Pfam" id="PF17900">
    <property type="entry name" value="Peptidase_M1_N"/>
    <property type="match status" value="1"/>
</dbReference>
<organism evidence="10 11">
    <name type="scientific">Blyttiomyces helicus</name>
    <dbReference type="NCBI Taxonomy" id="388810"/>
    <lineage>
        <taxon>Eukaryota</taxon>
        <taxon>Fungi</taxon>
        <taxon>Fungi incertae sedis</taxon>
        <taxon>Chytridiomycota</taxon>
        <taxon>Chytridiomycota incertae sedis</taxon>
        <taxon>Chytridiomycetes</taxon>
        <taxon>Chytridiomycetes incertae sedis</taxon>
        <taxon>Blyttiomyces</taxon>
    </lineage>
</organism>
<evidence type="ECO:0000259" key="9">
    <source>
        <dbReference type="Pfam" id="PF17900"/>
    </source>
</evidence>
<evidence type="ECO:0000256" key="2">
    <source>
        <dbReference type="ARBA" id="ARBA00010136"/>
    </source>
</evidence>
<comment type="cofactor">
    <cofactor evidence="1">
        <name>Zn(2+)</name>
        <dbReference type="ChEBI" id="CHEBI:29105"/>
    </cofactor>
</comment>
<keyword evidence="6" id="KW-0862">Zinc</keyword>
<dbReference type="GO" id="GO:0008270">
    <property type="term" value="F:zinc ion binding"/>
    <property type="evidence" value="ECO:0007669"/>
    <property type="project" value="InterPro"/>
</dbReference>
<sequence length="403" mass="43750">MPDHICCGSSVAADLDLAVLEHLESTGAKAPSSSGFASAAAYKHYAPSLSTCEPTHIDIALAFDIPAKAIRGVVTTTFKNPRALPGISRTVLLNAVGFLDVAVKGVGVEVWTYDGERIAVTWSEVFAAGEERVVEVAYAVEKPLGGLYFEVPTADFPNRVAHAVTHNEPERARYWLPCIDYPAVRTTLSFALTHPSSTTAIANGTLISETGTTIKTTRYALDLPCPSYLICLAVGDMVFYEDEAVDGMPVRYYAPRGTAPADLKRSFGTTPAMLRWLQKKVGVKFPYPKYYQIATYLVGGAMENISLVTWVADVVSDETTALDRARSTASTNIHEMAHSYFGDLLVIRILGNLFPPTLVADPFPPSPETLWLEATATIEDAHYELLTASDGYLSEAARYTRPI</sequence>
<dbReference type="GO" id="GO:0016020">
    <property type="term" value="C:membrane"/>
    <property type="evidence" value="ECO:0007669"/>
    <property type="project" value="TreeGrafter"/>
</dbReference>
<keyword evidence="11" id="KW-1185">Reference proteome</keyword>
<evidence type="ECO:0000313" key="11">
    <source>
        <dbReference type="Proteomes" id="UP000269721"/>
    </source>
</evidence>
<dbReference type="InterPro" id="IPR042097">
    <property type="entry name" value="Aminopeptidase_N-like_N_sf"/>
</dbReference>
<feature type="non-terminal residue" evidence="10">
    <location>
        <position position="403"/>
    </location>
</feature>
<dbReference type="InterPro" id="IPR050344">
    <property type="entry name" value="Peptidase_M1_aminopeptidases"/>
</dbReference>
<reference evidence="11" key="1">
    <citation type="journal article" date="2018" name="Nat. Microbiol.">
        <title>Leveraging single-cell genomics to expand the fungal tree of life.</title>
        <authorList>
            <person name="Ahrendt S.R."/>
            <person name="Quandt C.A."/>
            <person name="Ciobanu D."/>
            <person name="Clum A."/>
            <person name="Salamov A."/>
            <person name="Andreopoulos B."/>
            <person name="Cheng J.F."/>
            <person name="Woyke T."/>
            <person name="Pelin A."/>
            <person name="Henrissat B."/>
            <person name="Reynolds N.K."/>
            <person name="Benny G.L."/>
            <person name="Smith M.E."/>
            <person name="James T.Y."/>
            <person name="Grigoriev I.V."/>
        </authorList>
    </citation>
    <scope>NUCLEOTIDE SEQUENCE [LARGE SCALE GENOMIC DNA]</scope>
</reference>
<feature type="domain" description="Aminopeptidase N-like N-terminal" evidence="9">
    <location>
        <begin position="54"/>
        <end position="229"/>
    </location>
</feature>
<dbReference type="PANTHER" id="PTHR11533:SF299">
    <property type="entry name" value="AMINOPEPTIDASE"/>
    <property type="match status" value="1"/>
</dbReference>
<dbReference type="SUPFAM" id="SSF63737">
    <property type="entry name" value="Leukotriene A4 hydrolase N-terminal domain"/>
    <property type="match status" value="1"/>
</dbReference>
<dbReference type="InterPro" id="IPR045357">
    <property type="entry name" value="Aminopeptidase_N-like_N"/>
</dbReference>
<evidence type="ECO:0000256" key="5">
    <source>
        <dbReference type="ARBA" id="ARBA00022801"/>
    </source>
</evidence>
<evidence type="ECO:0000313" key="10">
    <source>
        <dbReference type="EMBL" id="RKO85307.1"/>
    </source>
</evidence>
<keyword evidence="5" id="KW-0378">Hydrolase</keyword>
<gene>
    <name evidence="10" type="ORF">BDK51DRAFT_33438</name>
</gene>
<dbReference type="SUPFAM" id="SSF55486">
    <property type="entry name" value="Metalloproteases ('zincins'), catalytic domain"/>
    <property type="match status" value="1"/>
</dbReference>
<evidence type="ECO:0000259" key="8">
    <source>
        <dbReference type="Pfam" id="PF01433"/>
    </source>
</evidence>
<feature type="domain" description="Peptidase M1 membrane alanine aminopeptidase" evidence="8">
    <location>
        <begin position="267"/>
        <end position="348"/>
    </location>
</feature>
<dbReference type="EMBL" id="KZ999203">
    <property type="protein sequence ID" value="RKO85307.1"/>
    <property type="molecule type" value="Genomic_DNA"/>
</dbReference>
<protein>
    <submittedName>
        <fullName evidence="10">Peptidase family M1-domain-containing protein</fullName>
    </submittedName>
</protein>